<dbReference type="Proteomes" id="UP000198367">
    <property type="component" value="Chromosome"/>
</dbReference>
<dbReference type="Pfam" id="PF01965">
    <property type="entry name" value="DJ-1_PfpI"/>
    <property type="match status" value="1"/>
</dbReference>
<dbReference type="RefSeq" id="WP_089068875.1">
    <property type="nucleotide sequence ID" value="NZ_CP022358.1"/>
</dbReference>
<gene>
    <name evidence="4" type="ORF">CF168_00400</name>
</gene>
<organism evidence="4 5">
    <name type="scientific">Shewanella bicestrii</name>
    <dbReference type="NCBI Taxonomy" id="2018305"/>
    <lineage>
        <taxon>Bacteria</taxon>
        <taxon>Pseudomonadati</taxon>
        <taxon>Pseudomonadota</taxon>
        <taxon>Gammaproteobacteria</taxon>
        <taxon>Alteromonadales</taxon>
        <taxon>Shewanellaceae</taxon>
        <taxon>Shewanella</taxon>
    </lineage>
</organism>
<dbReference type="InterPro" id="IPR052158">
    <property type="entry name" value="INH-QAR"/>
</dbReference>
<dbReference type="PANTHER" id="PTHR43130:SF3">
    <property type="entry name" value="HTH-TYPE TRANSCRIPTIONAL REGULATOR RV1931C"/>
    <property type="match status" value="1"/>
</dbReference>
<dbReference type="Gene3D" id="3.40.50.880">
    <property type="match status" value="1"/>
</dbReference>
<proteinExistence type="predicted"/>
<name>A0A220UT44_9GAMM</name>
<dbReference type="InterPro" id="IPR029062">
    <property type="entry name" value="Class_I_gatase-like"/>
</dbReference>
<dbReference type="InterPro" id="IPR009057">
    <property type="entry name" value="Homeodomain-like_sf"/>
</dbReference>
<dbReference type="CDD" id="cd03138">
    <property type="entry name" value="GATase1_AraC_2"/>
    <property type="match status" value="1"/>
</dbReference>
<dbReference type="GO" id="GO:0003700">
    <property type="term" value="F:DNA-binding transcription factor activity"/>
    <property type="evidence" value="ECO:0007669"/>
    <property type="project" value="InterPro"/>
</dbReference>
<dbReference type="PANTHER" id="PTHR43130">
    <property type="entry name" value="ARAC-FAMILY TRANSCRIPTIONAL REGULATOR"/>
    <property type="match status" value="1"/>
</dbReference>
<keyword evidence="1" id="KW-0805">Transcription regulation</keyword>
<evidence type="ECO:0000256" key="2">
    <source>
        <dbReference type="ARBA" id="ARBA00023163"/>
    </source>
</evidence>
<evidence type="ECO:0000259" key="3">
    <source>
        <dbReference type="PROSITE" id="PS01124"/>
    </source>
</evidence>
<reference evidence="4 5" key="1">
    <citation type="submission" date="2017-07" db="EMBL/GenBank/DDBJ databases">
        <title>Phenotypical and genomic characterization of a clinical isolate of Shewanella bicestrii sp. nov. producing an extended-spectrum beta-lactamase and a new oxacillinase variant.</title>
        <authorList>
            <person name="Jousset A.B."/>
            <person name="Bonnin R.A."/>
            <person name="Girlich D."/>
            <person name="Dabos L."/>
            <person name="Potron A."/>
            <person name="Dortet L."/>
            <person name="Glaser P."/>
            <person name="Naas T."/>
        </authorList>
    </citation>
    <scope>NUCLEOTIDE SEQUENCE [LARGE SCALE GENOMIC DNA]</scope>
    <source>
        <strain evidence="4 5">JAB-1</strain>
    </source>
</reference>
<dbReference type="KEGG" id="sbj:CF168_00400"/>
<keyword evidence="5" id="KW-1185">Reference proteome</keyword>
<protein>
    <submittedName>
        <fullName evidence="4">AraC family transcriptional regulator</fullName>
    </submittedName>
</protein>
<dbReference type="Gene3D" id="1.10.10.60">
    <property type="entry name" value="Homeodomain-like"/>
    <property type="match status" value="2"/>
</dbReference>
<evidence type="ECO:0000256" key="1">
    <source>
        <dbReference type="ARBA" id="ARBA00023015"/>
    </source>
</evidence>
<dbReference type="SMART" id="SM00342">
    <property type="entry name" value="HTH_ARAC"/>
    <property type="match status" value="1"/>
</dbReference>
<dbReference type="SUPFAM" id="SSF52317">
    <property type="entry name" value="Class I glutamine amidotransferase-like"/>
    <property type="match status" value="1"/>
</dbReference>
<evidence type="ECO:0000313" key="5">
    <source>
        <dbReference type="Proteomes" id="UP000198367"/>
    </source>
</evidence>
<dbReference type="InterPro" id="IPR018060">
    <property type="entry name" value="HTH_AraC"/>
</dbReference>
<dbReference type="GO" id="GO:0043565">
    <property type="term" value="F:sequence-specific DNA binding"/>
    <property type="evidence" value="ECO:0007669"/>
    <property type="project" value="InterPro"/>
</dbReference>
<sequence>MKRITILATDNTVASGIIGFLDVFSFCNTYWRRVNPQAEQDLFECQVVSSHGGDILTNQGIKVPAVGLNTPNDILHSDAVILASAMVTNKSEFQNYLHDFESLFEPLRLFADSGKPLAAYCSGTLILAASGLLDGREATTVWWLNEMFQRHFAKVNLRMDKLVVSDGHLHTAGATTSNMSLALHLVHILVSEQLASQMAKILLIDPNRQSQQPFMTMDLMTSSHKDEVIWNVQQWMQHHLTEPLLLDDIADKFALGKRTLIRRFKKALNETPASYVQRLRVDEAKRLLETTSLGLEEVVTRVGYEDVSSFRKLFIQLTSLTPRAYRQRFNTQQYEFDSDNCCEAELH</sequence>
<dbReference type="AlphaFoldDB" id="A0A220UT44"/>
<dbReference type="Pfam" id="PF12833">
    <property type="entry name" value="HTH_18"/>
    <property type="match status" value="1"/>
</dbReference>
<dbReference type="EMBL" id="CP022358">
    <property type="protein sequence ID" value="ASK71160.1"/>
    <property type="molecule type" value="Genomic_DNA"/>
</dbReference>
<feature type="domain" description="HTH araC/xylS-type" evidence="3">
    <location>
        <begin position="230"/>
        <end position="328"/>
    </location>
</feature>
<evidence type="ECO:0000313" key="4">
    <source>
        <dbReference type="EMBL" id="ASK71160.1"/>
    </source>
</evidence>
<keyword evidence="2" id="KW-0804">Transcription</keyword>
<dbReference type="SUPFAM" id="SSF46689">
    <property type="entry name" value="Homeodomain-like"/>
    <property type="match status" value="2"/>
</dbReference>
<dbReference type="PROSITE" id="PS01124">
    <property type="entry name" value="HTH_ARAC_FAMILY_2"/>
    <property type="match status" value="1"/>
</dbReference>
<dbReference type="InterPro" id="IPR002818">
    <property type="entry name" value="DJ-1/PfpI"/>
</dbReference>
<accession>A0A220UT44</accession>